<feature type="chain" id="PRO_5045645461" description="Lipoprotein" evidence="2">
    <location>
        <begin position="24"/>
        <end position="235"/>
    </location>
</feature>
<evidence type="ECO:0000313" key="4">
    <source>
        <dbReference type="Proteomes" id="UP001230426"/>
    </source>
</evidence>
<evidence type="ECO:0000256" key="1">
    <source>
        <dbReference type="SAM" id="MobiDB-lite"/>
    </source>
</evidence>
<proteinExistence type="predicted"/>
<protein>
    <recommendedName>
        <fullName evidence="5">Lipoprotein</fullName>
    </recommendedName>
</protein>
<dbReference type="PROSITE" id="PS51257">
    <property type="entry name" value="PROKAR_LIPOPROTEIN"/>
    <property type="match status" value="1"/>
</dbReference>
<sequence>MRKRYPIVAATGALCLALAAACAGGGPVNLAQAPTGTPTAAPTGSPGHPTGGGGAATVPGGFELVGSTANGLAVAVPDSWVALDLTKDDLQQGLKRSGLSGKALERAQRDLQPLVTNKAVWAFDPGSRHRSPNGFTTNLNGYCQPSSDASTDQLISAATGELQQIRAKIIEATKVPVGGTEAARMVYVFPAGGMQVKGTQFYLPAQGRTCTVTLSTDQDGKQALFDRIGRTIRLL</sequence>
<dbReference type="Gene3D" id="3.40.1000.10">
    <property type="entry name" value="Mog1/PsbP, alpha/beta/alpha sandwich"/>
    <property type="match status" value="1"/>
</dbReference>
<dbReference type="Proteomes" id="UP001230426">
    <property type="component" value="Unassembled WGS sequence"/>
</dbReference>
<keyword evidence="4" id="KW-1185">Reference proteome</keyword>
<dbReference type="EMBL" id="JAUSRB010000002">
    <property type="protein sequence ID" value="MDP9868417.1"/>
    <property type="molecule type" value="Genomic_DNA"/>
</dbReference>
<comment type="caution">
    <text evidence="3">The sequence shown here is derived from an EMBL/GenBank/DDBJ whole genome shotgun (WGS) entry which is preliminary data.</text>
</comment>
<evidence type="ECO:0000256" key="2">
    <source>
        <dbReference type="SAM" id="SignalP"/>
    </source>
</evidence>
<evidence type="ECO:0008006" key="5">
    <source>
        <dbReference type="Google" id="ProtNLM"/>
    </source>
</evidence>
<feature type="signal peptide" evidence="2">
    <location>
        <begin position="1"/>
        <end position="23"/>
    </location>
</feature>
<name>A0ABT9RHT0_9ACTN</name>
<feature type="compositionally biased region" description="Low complexity" evidence="1">
    <location>
        <begin position="34"/>
        <end position="48"/>
    </location>
</feature>
<feature type="region of interest" description="Disordered" evidence="1">
    <location>
        <begin position="34"/>
        <end position="57"/>
    </location>
</feature>
<reference evidence="3 4" key="1">
    <citation type="submission" date="2023-07" db="EMBL/GenBank/DDBJ databases">
        <title>Sequencing the genomes of 1000 actinobacteria strains.</title>
        <authorList>
            <person name="Klenk H.-P."/>
        </authorList>
    </citation>
    <scope>NUCLEOTIDE SEQUENCE [LARGE SCALE GENOMIC DNA]</scope>
    <source>
        <strain evidence="3 4">DSM 44109</strain>
    </source>
</reference>
<gene>
    <name evidence="3" type="ORF">J2S55_007683</name>
</gene>
<accession>A0ABT9RHT0</accession>
<dbReference type="RefSeq" id="WP_306871271.1">
    <property type="nucleotide sequence ID" value="NZ_JAUSRB010000002.1"/>
</dbReference>
<keyword evidence="2" id="KW-0732">Signal</keyword>
<evidence type="ECO:0000313" key="3">
    <source>
        <dbReference type="EMBL" id="MDP9868417.1"/>
    </source>
</evidence>
<organism evidence="3 4">
    <name type="scientific">Streptosporangium brasiliense</name>
    <dbReference type="NCBI Taxonomy" id="47480"/>
    <lineage>
        <taxon>Bacteria</taxon>
        <taxon>Bacillati</taxon>
        <taxon>Actinomycetota</taxon>
        <taxon>Actinomycetes</taxon>
        <taxon>Streptosporangiales</taxon>
        <taxon>Streptosporangiaceae</taxon>
        <taxon>Streptosporangium</taxon>
    </lineage>
</organism>